<dbReference type="SMART" id="SM00028">
    <property type="entry name" value="TPR"/>
    <property type="match status" value="3"/>
</dbReference>
<evidence type="ECO:0000256" key="1">
    <source>
        <dbReference type="ARBA" id="ARBA00022737"/>
    </source>
</evidence>
<evidence type="ECO:0000256" key="2">
    <source>
        <dbReference type="ARBA" id="ARBA00022803"/>
    </source>
</evidence>
<organism evidence="4 5">
    <name type="scientific">Pyrinomonas methylaliphatogenes</name>
    <dbReference type="NCBI Taxonomy" id="454194"/>
    <lineage>
        <taxon>Bacteria</taxon>
        <taxon>Pseudomonadati</taxon>
        <taxon>Acidobacteriota</taxon>
        <taxon>Blastocatellia</taxon>
        <taxon>Blastocatellales</taxon>
        <taxon>Pyrinomonadaceae</taxon>
        <taxon>Pyrinomonas</taxon>
    </lineage>
</organism>
<keyword evidence="5" id="KW-1185">Reference proteome</keyword>
<dbReference type="InterPro" id="IPR011990">
    <property type="entry name" value="TPR-like_helical_dom_sf"/>
</dbReference>
<dbReference type="SUPFAM" id="SSF48452">
    <property type="entry name" value="TPR-like"/>
    <property type="match status" value="1"/>
</dbReference>
<dbReference type="PANTHER" id="PTHR45586:SF1">
    <property type="entry name" value="LIPOPOLYSACCHARIDE ASSEMBLY PROTEIN B"/>
    <property type="match status" value="1"/>
</dbReference>
<protein>
    <submittedName>
        <fullName evidence="4">TPR repeat</fullName>
    </submittedName>
</protein>
<reference evidence="4 5" key="2">
    <citation type="submission" date="2015-01" db="EMBL/GenBank/DDBJ databases">
        <title>Complete genome sequence of Pyrinomonas methylaliphatogenes type strain K22T.</title>
        <authorList>
            <person name="Lee K.C.Y."/>
            <person name="Power J.F."/>
            <person name="Dunfield P.F."/>
            <person name="Morgan X.C."/>
            <person name="Huttenhower C."/>
            <person name="Stott M.B."/>
        </authorList>
    </citation>
    <scope>NUCLEOTIDE SEQUENCE [LARGE SCALE GENOMIC DNA]</scope>
    <source>
        <strain evidence="4 5">K22</strain>
    </source>
</reference>
<dbReference type="Gene3D" id="2.60.120.260">
    <property type="entry name" value="Galactose-binding domain-like"/>
    <property type="match status" value="1"/>
</dbReference>
<dbReference type="PROSITE" id="PS50005">
    <property type="entry name" value="TPR"/>
    <property type="match status" value="2"/>
</dbReference>
<dbReference type="RefSeq" id="WP_041975211.1">
    <property type="nucleotide sequence ID" value="NZ_CBXV010000004.1"/>
</dbReference>
<evidence type="ECO:0000313" key="5">
    <source>
        <dbReference type="Proteomes" id="UP000031518"/>
    </source>
</evidence>
<evidence type="ECO:0000256" key="3">
    <source>
        <dbReference type="PROSITE-ProRule" id="PRU00339"/>
    </source>
</evidence>
<feature type="repeat" description="TPR" evidence="3">
    <location>
        <begin position="44"/>
        <end position="77"/>
    </location>
</feature>
<feature type="repeat" description="TPR" evidence="3">
    <location>
        <begin position="112"/>
        <end position="145"/>
    </location>
</feature>
<dbReference type="AlphaFoldDB" id="A0A0B6WYF2"/>
<name>A0A0B6WYF2_9BACT</name>
<dbReference type="InterPro" id="IPR019734">
    <property type="entry name" value="TPR_rpt"/>
</dbReference>
<sequence length="397" mass="43205">MVLFSTGMLAAGRAGLGRLLAAYGVASASSWAVELAVRVNAADPETHYARANLLASAGDFEEASREMETAIALRPQDYFLWLALGDLRERAGDADGARLVFARAKECAPYYAQPYWQMGNLLLRRGEREQAFVEIAGAIERDPQLLDISLYLAWNAYAGDAEAVARALRLDALDGSAALAFARFLIERGQPSEAVAFFGTARGAHDERKRQEILRALVHAGYFAEAVRLRPEAKSEREEMPFMIGEESSDPFGWELVRGSERARAILDQPAGRAGSGALRLEFNGESDPDMALAMRTLLVQPETAARLHFAARVEDVVTGGAPIVVVTDAATGRTLAASDPISDDGWRDHELTFNIPAGTHAVRIIVRRQRCAQMPCPAFGRVWLDSFSLVSHASGM</sequence>
<dbReference type="STRING" id="454194.PYK22_01173"/>
<dbReference type="EMBL" id="CBXV010000004">
    <property type="protein sequence ID" value="CDM65175.1"/>
    <property type="molecule type" value="Genomic_DNA"/>
</dbReference>
<evidence type="ECO:0000313" key="4">
    <source>
        <dbReference type="EMBL" id="CDM65175.1"/>
    </source>
</evidence>
<dbReference type="PANTHER" id="PTHR45586">
    <property type="entry name" value="TPR REPEAT-CONTAINING PROTEIN PA4667"/>
    <property type="match status" value="1"/>
</dbReference>
<dbReference type="InterPro" id="IPR051012">
    <property type="entry name" value="CellSynth/LPSAsmb/PSIAsmb"/>
</dbReference>
<keyword evidence="1" id="KW-0677">Repeat</keyword>
<keyword evidence="2 3" id="KW-0802">TPR repeat</keyword>
<accession>A0A0B6WYF2</accession>
<reference evidence="4 5" key="1">
    <citation type="submission" date="2013-12" db="EMBL/GenBank/DDBJ databases">
        <authorList>
            <person name="Stott M."/>
        </authorList>
    </citation>
    <scope>NUCLEOTIDE SEQUENCE [LARGE SCALE GENOMIC DNA]</scope>
    <source>
        <strain evidence="4 5">K22</strain>
    </source>
</reference>
<gene>
    <name evidence="4" type="ORF">PYK22_01173</name>
</gene>
<dbReference type="Gene3D" id="1.25.40.10">
    <property type="entry name" value="Tetratricopeptide repeat domain"/>
    <property type="match status" value="1"/>
</dbReference>
<dbReference type="Pfam" id="PF13428">
    <property type="entry name" value="TPR_14"/>
    <property type="match status" value="1"/>
</dbReference>
<dbReference type="Proteomes" id="UP000031518">
    <property type="component" value="Unassembled WGS sequence"/>
</dbReference>
<proteinExistence type="predicted"/>